<evidence type="ECO:0000313" key="2">
    <source>
        <dbReference type="Proteomes" id="UP000321110"/>
    </source>
</evidence>
<protein>
    <submittedName>
        <fullName evidence="1">Uncharacterized protein</fullName>
    </submittedName>
</protein>
<organism evidence="1 2">
    <name type="scientific">Aquipseudomonas alcaligenes</name>
    <name type="common">Pseudomonas alcaligenes</name>
    <dbReference type="NCBI Taxonomy" id="43263"/>
    <lineage>
        <taxon>Bacteria</taxon>
        <taxon>Pseudomonadati</taxon>
        <taxon>Pseudomonadota</taxon>
        <taxon>Gammaproteobacteria</taxon>
        <taxon>Pseudomonadales</taxon>
        <taxon>Pseudomonadaceae</taxon>
        <taxon>Aquipseudomonas</taxon>
    </lineage>
</organism>
<proteinExistence type="predicted"/>
<name>A0A5C7W103_AQUAC</name>
<reference evidence="1 2" key="1">
    <citation type="submission" date="2018-09" db="EMBL/GenBank/DDBJ databases">
        <title>Metagenome Assembled Genomes from an Advanced Water Purification Facility.</title>
        <authorList>
            <person name="Stamps B.W."/>
            <person name="Spear J.R."/>
        </authorList>
    </citation>
    <scope>NUCLEOTIDE SEQUENCE [LARGE SCALE GENOMIC DNA]</scope>
    <source>
        <strain evidence="1">Bin_52_1</strain>
    </source>
</reference>
<dbReference type="Proteomes" id="UP000321110">
    <property type="component" value="Unassembled WGS sequence"/>
</dbReference>
<sequence>MAKISRWLPLTALAGLAIGGGLWLGLAGPREEPAALPATADAPRPGGTDAQIAGSLADDIKRAALLQRPEVLDYQARLTFAGDYQIFIKSAAELSEEERRKRAAALAEEIDRREAAGELALSEALLMQVGLVQAEGGDEAAQKARADALLARYQALSAEREAQAKASDARFSRYKSEEKRIVDEVMALDSIPDGLSRDQYLRQRLQEAREQAYQ</sequence>
<accession>A0A5C7W103</accession>
<comment type="caution">
    <text evidence="1">The sequence shown here is derived from an EMBL/GenBank/DDBJ whole genome shotgun (WGS) entry which is preliminary data.</text>
</comment>
<dbReference type="EMBL" id="SSFO01000182">
    <property type="protein sequence ID" value="TXI31581.1"/>
    <property type="molecule type" value="Genomic_DNA"/>
</dbReference>
<evidence type="ECO:0000313" key="1">
    <source>
        <dbReference type="EMBL" id="TXI31581.1"/>
    </source>
</evidence>
<gene>
    <name evidence="1" type="ORF">E6Q69_11060</name>
</gene>
<dbReference type="AlphaFoldDB" id="A0A5C7W103"/>